<gene>
    <name evidence="2" type="ORF">MRATA1EN1_LOCUS32288</name>
</gene>
<comment type="caution">
    <text evidence="2">The sequence shown here is derived from an EMBL/GenBank/DDBJ whole genome shotgun (WGS) entry which is preliminary data.</text>
</comment>
<keyword evidence="3" id="KW-1185">Reference proteome</keyword>
<keyword evidence="1" id="KW-1133">Transmembrane helix</keyword>
<reference evidence="2" key="1">
    <citation type="submission" date="2023-04" db="EMBL/GenBank/DDBJ databases">
        <authorList>
            <consortium name="ELIXIR-Norway"/>
        </authorList>
    </citation>
    <scope>NUCLEOTIDE SEQUENCE [LARGE SCALE GENOMIC DNA]</scope>
</reference>
<evidence type="ECO:0000256" key="1">
    <source>
        <dbReference type="SAM" id="Phobius"/>
    </source>
</evidence>
<proteinExistence type="predicted"/>
<name>A0ABN8XMJ1_RANTA</name>
<feature type="transmembrane region" description="Helical" evidence="1">
    <location>
        <begin position="55"/>
        <end position="76"/>
    </location>
</feature>
<accession>A0ABN8XMJ1</accession>
<keyword evidence="1" id="KW-0472">Membrane</keyword>
<dbReference type="EMBL" id="CATKSN020000973">
    <property type="protein sequence ID" value="CAI9150670.1"/>
    <property type="molecule type" value="Genomic_DNA"/>
</dbReference>
<organism evidence="2 3">
    <name type="scientific">Rangifer tarandus platyrhynchus</name>
    <name type="common">Svalbard reindeer</name>
    <dbReference type="NCBI Taxonomy" id="3082113"/>
    <lineage>
        <taxon>Eukaryota</taxon>
        <taxon>Metazoa</taxon>
        <taxon>Chordata</taxon>
        <taxon>Craniata</taxon>
        <taxon>Vertebrata</taxon>
        <taxon>Euteleostomi</taxon>
        <taxon>Mammalia</taxon>
        <taxon>Eutheria</taxon>
        <taxon>Laurasiatheria</taxon>
        <taxon>Artiodactyla</taxon>
        <taxon>Ruminantia</taxon>
        <taxon>Pecora</taxon>
        <taxon>Cervidae</taxon>
        <taxon>Odocoileinae</taxon>
        <taxon>Rangifer</taxon>
    </lineage>
</organism>
<evidence type="ECO:0000313" key="2">
    <source>
        <dbReference type="EMBL" id="CAI9150670.1"/>
    </source>
</evidence>
<protein>
    <submittedName>
        <fullName evidence="2">Uncharacterized protein</fullName>
    </submittedName>
</protein>
<feature type="transmembrane region" description="Helical" evidence="1">
    <location>
        <begin position="26"/>
        <end position="43"/>
    </location>
</feature>
<keyword evidence="1" id="KW-0812">Transmembrane</keyword>
<evidence type="ECO:0000313" key="3">
    <source>
        <dbReference type="Proteomes" id="UP001176941"/>
    </source>
</evidence>
<dbReference type="Proteomes" id="UP001176941">
    <property type="component" value="Unassembled WGS sequence"/>
</dbReference>
<sequence>MEWFDLLAVQGTLKSVLQHHSLKASILWHSAFVIVQVSHLYMITAKTIALTRWNFVSKMMSLLFNTLSSFVIVFLLRSKRLLTSWLKAPSVVIVEPKKIVGHCFHCFPIHLP</sequence>